<evidence type="ECO:0000259" key="13">
    <source>
        <dbReference type="PROSITE" id="PS50081"/>
    </source>
</evidence>
<dbReference type="SUPFAM" id="SSF57889">
    <property type="entry name" value="Cysteine-rich domain"/>
    <property type="match status" value="1"/>
</dbReference>
<dbReference type="SMART" id="SM00109">
    <property type="entry name" value="C1"/>
    <property type="match status" value="1"/>
</dbReference>
<feature type="region of interest" description="Disordered" evidence="10">
    <location>
        <begin position="631"/>
        <end position="993"/>
    </location>
</feature>
<feature type="compositionally biased region" description="Polar residues" evidence="10">
    <location>
        <begin position="847"/>
        <end position="856"/>
    </location>
</feature>
<feature type="compositionally biased region" description="Polar residues" evidence="10">
    <location>
        <begin position="103"/>
        <end position="117"/>
    </location>
</feature>
<keyword evidence="8 9" id="KW-0067">ATP-binding</keyword>
<feature type="region of interest" description="Disordered" evidence="10">
    <location>
        <begin position="350"/>
        <end position="369"/>
    </location>
</feature>
<dbReference type="InterPro" id="IPR017441">
    <property type="entry name" value="Protein_kinase_ATP_BS"/>
</dbReference>
<protein>
    <recommendedName>
        <fullName evidence="16">Pkinase-domain-containing protein</fullName>
    </recommendedName>
</protein>
<keyword evidence="2" id="KW-0723">Serine/threonine-protein kinase</keyword>
<dbReference type="InterPro" id="IPR011009">
    <property type="entry name" value="Kinase-like_dom_sf"/>
</dbReference>
<evidence type="ECO:0000256" key="7">
    <source>
        <dbReference type="ARBA" id="ARBA00022833"/>
    </source>
</evidence>
<feature type="domain" description="Phorbol-ester/DAG-type" evidence="13">
    <location>
        <begin position="1377"/>
        <end position="1424"/>
    </location>
</feature>
<sequence>MADSPSAPPMKSFKLFRSSLQETLRNATGGKSKSQRLMAAAAEDGAVVPPLPTTSAGDRKRAVLRKQPDSGGKSKGTPGSSASPASASGSRAQHRASALPGWTSIQTPSLSQASMSSPDLLMSLRADSSDSSSPSPPIAQPRQRRGSQLAPIQTRPVLQPREREPSSPRSPRPSLQPGPSSAPLLVSPTRPGRLHAASASTSHLPTTPSTPRATSPTSPPPTARATRTSISGHTPRSPSTSMTPSYAPPPSPSTQTSHQTSQRRPSYPGLSRGSPSPSPRVVSPVYLGHRQNPSTTSLGASPQREAVRSAAACLAKEFARRPPHFGVNVWQEVEVRLRALFRLERIWGRSGGGASSSGVGSGSTGLGGGEERERRIFLEALRDGYVLCQLINKFQPGMIARADAHEDGFVKTSNVTKFLSAATSFGVPTGDLFGRDDLLEGSAESLAHVAQTIITLCRLAESPRQQRVASPRSPYMGSAAASASQPSLSAGAMSTPNLVRRPSSPQGGFAGKPSVASPTAAQKKRWTPPSPALPTVRSASPANRSAAGGPGRSASATPEPRRQATSPTHDPIREAATTPVPPQPSSPPPARRPILASNASSRVSIASTMATATTDFRSSGSKFGTIRTMNTETTEATSLHPSDGRSSLTKSEASHAAAATEGHDQSPLRMRDRPQLGSKFAFPERTSSESMSNSMLDLSRVPEVDEEGGTRRRPPPPLQLERKESSPSRPEKPRVALGKGKWPDDFIGSIGLGQPSSPMRIPSRGHESRDSLGSPSAAVPISITPPQHRKLSIKGLSESPGEQSPIMSERPFGARRPSHRSRHSVDTGLLPKDTSLVPSAFPRERTPSTGRDTSTPPGIIRRQSTRSSPRGSYVPKSPEERPERSPYWAGSGDSGSMAGAASTPTLSSNGNGSAVPFPKTKASQDGHVSFQEPIDISSRPSTTETLHADGFDESLAPVSRPGYQRSRHQSEMDASRRKARPISLDDGGSRPGRTRFESMINLGATASSSTNDLTRQDLNRHDSMMSNSGLRKTIIVREEGKPPMHYQLGNCVGKGQFGAVYRALNLNTGATVAVKRIRLGGLKEEEVEQLMKEVTLVKSLSHPSIVKYEGMLRDEEFLNIVLEFVENGSLGQTLKAFGKLNEKLVASYVVKILEGLDYLHRSHVVHCDLKAANILTTKNGNVKLSDFGVSLNLHAVEQKIDVAGTPNWMAPEVIELKGATPASDIWSLGCTVVELLTGKPPYADIPNGLSVMFHIVEDDSPPIPDDCSPLLRDFLTQCFHKEPTLRPSAEVLFEHQWLKTTWVHHKELRPQDSIPFLRRVSADLQKSDMARHLSSLDVPFAESPRPPFFDQTDDLSSSPVARFFGTPLESEMSLPRAHSFVKTTFSKQLICRVCHLPIKKSAVLCEECSLIAHARCATEAPATCDVRAQLLLFAHYAQPQAAGSADLYSPTSPIAAASTPTANSIPIPSSPPASASHHDLSSSPPAHHRLFPWKRRSATPISPDPATSPQRRSKASDDHSRSRVSLTTSSHTSSMRSAVTAADTISSRHHETNRPEPIRERASVTVVEPETTRSSRITQASTTTSEFPDETGRRRKNRESVSSRASSRNGCTIQ</sequence>
<dbReference type="PROSITE" id="PS50021">
    <property type="entry name" value="CH"/>
    <property type="match status" value="1"/>
</dbReference>
<feature type="binding site" evidence="9">
    <location>
        <position position="1075"/>
    </location>
    <ligand>
        <name>ATP</name>
        <dbReference type="ChEBI" id="CHEBI:30616"/>
    </ligand>
</feature>
<feature type="compositionally biased region" description="Polar residues" evidence="10">
    <location>
        <begin position="1572"/>
        <end position="1586"/>
    </location>
</feature>
<feature type="domain" description="Protein kinase" evidence="11">
    <location>
        <begin position="1046"/>
        <end position="1298"/>
    </location>
</feature>
<feature type="region of interest" description="Disordered" evidence="10">
    <location>
        <begin position="1458"/>
        <end position="1614"/>
    </location>
</feature>
<dbReference type="OrthoDB" id="8693905at2759"/>
<feature type="compositionally biased region" description="Low complexity" evidence="10">
    <location>
        <begin position="537"/>
        <end position="558"/>
    </location>
</feature>
<evidence type="ECO:0000256" key="2">
    <source>
        <dbReference type="ARBA" id="ARBA00022527"/>
    </source>
</evidence>
<reference evidence="14 15" key="1">
    <citation type="journal article" date="2016" name="Mol. Biol. Evol.">
        <title>Comparative Genomics of Early-Diverging Mushroom-Forming Fungi Provides Insights into the Origins of Lignocellulose Decay Capabilities.</title>
        <authorList>
            <person name="Nagy L.G."/>
            <person name="Riley R."/>
            <person name="Tritt A."/>
            <person name="Adam C."/>
            <person name="Daum C."/>
            <person name="Floudas D."/>
            <person name="Sun H."/>
            <person name="Yadav J.S."/>
            <person name="Pangilinan J."/>
            <person name="Larsson K.H."/>
            <person name="Matsuura K."/>
            <person name="Barry K."/>
            <person name="Labutti K."/>
            <person name="Kuo R."/>
            <person name="Ohm R.A."/>
            <person name="Bhattacharya S.S."/>
            <person name="Shirouzu T."/>
            <person name="Yoshinaga Y."/>
            <person name="Martin F.M."/>
            <person name="Grigoriev I.V."/>
            <person name="Hibbett D.S."/>
        </authorList>
    </citation>
    <scope>NUCLEOTIDE SEQUENCE [LARGE SCALE GENOMIC DNA]</scope>
    <source>
        <strain evidence="14 15">HHB12029</strain>
    </source>
</reference>
<dbReference type="InterPro" id="IPR002219">
    <property type="entry name" value="PKC_DAG/PE"/>
</dbReference>
<evidence type="ECO:0008006" key="16">
    <source>
        <dbReference type="Google" id="ProtNLM"/>
    </source>
</evidence>
<evidence type="ECO:0000256" key="5">
    <source>
        <dbReference type="ARBA" id="ARBA00022741"/>
    </source>
</evidence>
<feature type="compositionally biased region" description="Low complexity" evidence="10">
    <location>
        <begin position="1458"/>
        <end position="1485"/>
    </location>
</feature>
<feature type="compositionally biased region" description="Polar residues" evidence="10">
    <location>
        <begin position="291"/>
        <end position="300"/>
    </location>
</feature>
<dbReference type="Gene3D" id="1.10.510.10">
    <property type="entry name" value="Transferase(Phosphotransferase) domain 1"/>
    <property type="match status" value="1"/>
</dbReference>
<feature type="compositionally biased region" description="Low complexity" evidence="10">
    <location>
        <begin position="223"/>
        <end position="245"/>
    </location>
</feature>
<dbReference type="CDD" id="cd00029">
    <property type="entry name" value="C1"/>
    <property type="match status" value="1"/>
</dbReference>
<dbReference type="InterPro" id="IPR003096">
    <property type="entry name" value="SM22_calponin"/>
</dbReference>
<organism evidence="14 15">
    <name type="scientific">Exidia glandulosa HHB12029</name>
    <dbReference type="NCBI Taxonomy" id="1314781"/>
    <lineage>
        <taxon>Eukaryota</taxon>
        <taxon>Fungi</taxon>
        <taxon>Dikarya</taxon>
        <taxon>Basidiomycota</taxon>
        <taxon>Agaricomycotina</taxon>
        <taxon>Agaricomycetes</taxon>
        <taxon>Auriculariales</taxon>
        <taxon>Exidiaceae</taxon>
        <taxon>Exidia</taxon>
    </lineage>
</organism>
<accession>A0A165JAC2</accession>
<dbReference type="PROSITE" id="PS50011">
    <property type="entry name" value="PROTEIN_KINASE_DOM"/>
    <property type="match status" value="1"/>
</dbReference>
<dbReference type="PANTHER" id="PTHR11584:SF369">
    <property type="entry name" value="MITOGEN-ACTIVATED PROTEIN KINASE KINASE KINASE 19-RELATED"/>
    <property type="match status" value="1"/>
</dbReference>
<dbReference type="SUPFAM" id="SSF47576">
    <property type="entry name" value="Calponin-homology domain, CH-domain"/>
    <property type="match status" value="1"/>
</dbReference>
<evidence type="ECO:0000313" key="15">
    <source>
        <dbReference type="Proteomes" id="UP000077266"/>
    </source>
</evidence>
<dbReference type="CDD" id="cd06627">
    <property type="entry name" value="STKc_Cdc7_like"/>
    <property type="match status" value="1"/>
</dbReference>
<feature type="compositionally biased region" description="Pro residues" evidence="10">
    <location>
        <begin position="579"/>
        <end position="591"/>
    </location>
</feature>
<dbReference type="SUPFAM" id="SSF56112">
    <property type="entry name" value="Protein kinase-like (PK-like)"/>
    <property type="match status" value="1"/>
</dbReference>
<dbReference type="InterPro" id="IPR008271">
    <property type="entry name" value="Ser/Thr_kinase_AS"/>
</dbReference>
<feature type="compositionally biased region" description="Gly residues" evidence="10">
    <location>
        <begin position="350"/>
        <end position="368"/>
    </location>
</feature>
<feature type="compositionally biased region" description="Polar residues" evidence="10">
    <location>
        <begin position="1600"/>
        <end position="1614"/>
    </location>
</feature>
<feature type="domain" description="Calponin-homology (CH)" evidence="12">
    <location>
        <begin position="338"/>
        <end position="458"/>
    </location>
</feature>
<dbReference type="PROSITE" id="PS00479">
    <property type="entry name" value="ZF_DAG_PE_1"/>
    <property type="match status" value="1"/>
</dbReference>
<feature type="compositionally biased region" description="Low complexity" evidence="10">
    <location>
        <begin position="75"/>
        <end position="90"/>
    </location>
</feature>
<keyword evidence="4" id="KW-0479">Metal-binding</keyword>
<dbReference type="SMART" id="SM00033">
    <property type="entry name" value="CH"/>
    <property type="match status" value="1"/>
</dbReference>
<keyword evidence="7" id="KW-0862">Zinc</keyword>
<dbReference type="InterPro" id="IPR001715">
    <property type="entry name" value="CH_dom"/>
</dbReference>
<feature type="compositionally biased region" description="Low complexity" evidence="10">
    <location>
        <begin position="194"/>
        <end position="216"/>
    </location>
</feature>
<dbReference type="Proteomes" id="UP000077266">
    <property type="component" value="Unassembled WGS sequence"/>
</dbReference>
<gene>
    <name evidence="14" type="ORF">EXIGLDRAFT_736592</name>
</gene>
<feature type="compositionally biased region" description="Low complexity" evidence="10">
    <location>
        <begin position="253"/>
        <end position="287"/>
    </location>
</feature>
<keyword evidence="3" id="KW-0808">Transferase</keyword>
<evidence type="ECO:0000256" key="3">
    <source>
        <dbReference type="ARBA" id="ARBA00022679"/>
    </source>
</evidence>
<proteinExistence type="inferred from homology"/>
<evidence type="ECO:0000259" key="12">
    <source>
        <dbReference type="PROSITE" id="PS50021"/>
    </source>
</evidence>
<dbReference type="PRINTS" id="PR00888">
    <property type="entry name" value="SM22CALPONIN"/>
</dbReference>
<dbReference type="Gene3D" id="3.30.60.20">
    <property type="match status" value="1"/>
</dbReference>
<feature type="region of interest" description="Disordered" evidence="10">
    <location>
        <begin position="25"/>
        <end position="304"/>
    </location>
</feature>
<evidence type="ECO:0000256" key="8">
    <source>
        <dbReference type="ARBA" id="ARBA00022840"/>
    </source>
</evidence>
<feature type="compositionally biased region" description="Basic and acidic residues" evidence="10">
    <location>
        <begin position="720"/>
        <end position="734"/>
    </location>
</feature>
<feature type="compositionally biased region" description="Polar residues" evidence="10">
    <location>
        <begin position="631"/>
        <end position="651"/>
    </location>
</feature>
<dbReference type="InParanoid" id="A0A165JAC2"/>
<evidence type="ECO:0000256" key="4">
    <source>
        <dbReference type="ARBA" id="ARBA00022723"/>
    </source>
</evidence>
<name>A0A165JAC2_EXIGL</name>
<dbReference type="PROSITE" id="PS00108">
    <property type="entry name" value="PROTEIN_KINASE_ST"/>
    <property type="match status" value="1"/>
</dbReference>
<dbReference type="PROSITE" id="PS00107">
    <property type="entry name" value="PROTEIN_KINASE_ATP"/>
    <property type="match status" value="1"/>
</dbReference>
<feature type="compositionally biased region" description="Low complexity" evidence="10">
    <location>
        <begin position="478"/>
        <end position="492"/>
    </location>
</feature>
<dbReference type="SMART" id="SM00220">
    <property type="entry name" value="S_TKc"/>
    <property type="match status" value="1"/>
</dbReference>
<evidence type="ECO:0000256" key="10">
    <source>
        <dbReference type="SAM" id="MobiDB-lite"/>
    </source>
</evidence>
<evidence type="ECO:0000256" key="1">
    <source>
        <dbReference type="ARBA" id="ARBA00006529"/>
    </source>
</evidence>
<dbReference type="Pfam" id="PF00130">
    <property type="entry name" value="C1_1"/>
    <property type="match status" value="1"/>
</dbReference>
<feature type="compositionally biased region" description="Basic and acidic residues" evidence="10">
    <location>
        <begin position="1546"/>
        <end position="1562"/>
    </location>
</feature>
<evidence type="ECO:0000256" key="9">
    <source>
        <dbReference type="PROSITE-ProRule" id="PRU10141"/>
    </source>
</evidence>
<keyword evidence="6" id="KW-0418">Kinase</keyword>
<feature type="compositionally biased region" description="Polar residues" evidence="10">
    <location>
        <begin position="1523"/>
        <end position="1537"/>
    </location>
</feature>
<evidence type="ECO:0000256" key="6">
    <source>
        <dbReference type="ARBA" id="ARBA00022777"/>
    </source>
</evidence>
<comment type="similarity">
    <text evidence="1">Belongs to the protein kinase superfamily. STE Ser/Thr protein kinase family. MAP kinase kinase kinase subfamily.</text>
</comment>
<dbReference type="Pfam" id="PF00069">
    <property type="entry name" value="Pkinase"/>
    <property type="match status" value="1"/>
</dbReference>
<dbReference type="Pfam" id="PF00307">
    <property type="entry name" value="CH"/>
    <property type="match status" value="1"/>
</dbReference>
<dbReference type="InterPro" id="IPR046349">
    <property type="entry name" value="C1-like_sf"/>
</dbReference>
<dbReference type="InterPro" id="IPR036872">
    <property type="entry name" value="CH_dom_sf"/>
</dbReference>
<feature type="compositionally biased region" description="Polar residues" evidence="10">
    <location>
        <begin position="903"/>
        <end position="912"/>
    </location>
</feature>
<keyword evidence="15" id="KW-1185">Reference proteome</keyword>
<dbReference type="InterPro" id="IPR000719">
    <property type="entry name" value="Prot_kinase_dom"/>
</dbReference>
<dbReference type="Gene3D" id="1.10.418.10">
    <property type="entry name" value="Calponin-like domain"/>
    <property type="match status" value="1"/>
</dbReference>
<keyword evidence="5 9" id="KW-0547">Nucleotide-binding</keyword>
<dbReference type="CDD" id="cd00014">
    <property type="entry name" value="CH_SF"/>
    <property type="match status" value="1"/>
</dbReference>
<dbReference type="GO" id="GO:0046872">
    <property type="term" value="F:metal ion binding"/>
    <property type="evidence" value="ECO:0007669"/>
    <property type="project" value="UniProtKB-KW"/>
</dbReference>
<dbReference type="GO" id="GO:0004674">
    <property type="term" value="F:protein serine/threonine kinase activity"/>
    <property type="evidence" value="ECO:0007669"/>
    <property type="project" value="UniProtKB-KW"/>
</dbReference>
<evidence type="ECO:0000259" key="11">
    <source>
        <dbReference type="PROSITE" id="PS50011"/>
    </source>
</evidence>
<dbReference type="GO" id="GO:0005524">
    <property type="term" value="F:ATP binding"/>
    <property type="evidence" value="ECO:0007669"/>
    <property type="project" value="UniProtKB-UniRule"/>
</dbReference>
<feature type="compositionally biased region" description="Low complexity" evidence="10">
    <location>
        <begin position="885"/>
        <end position="902"/>
    </location>
</feature>
<feature type="compositionally biased region" description="Basic and acidic residues" evidence="10">
    <location>
        <begin position="661"/>
        <end position="674"/>
    </location>
</feature>
<dbReference type="EMBL" id="KV425970">
    <property type="protein sequence ID" value="KZV94563.1"/>
    <property type="molecule type" value="Genomic_DNA"/>
</dbReference>
<dbReference type="PANTHER" id="PTHR11584">
    <property type="entry name" value="SERINE/THREONINE PROTEIN KINASE"/>
    <property type="match status" value="1"/>
</dbReference>
<dbReference type="STRING" id="1314781.A0A165JAC2"/>
<dbReference type="PROSITE" id="PS50081">
    <property type="entry name" value="ZF_DAG_PE_2"/>
    <property type="match status" value="1"/>
</dbReference>
<evidence type="ECO:0000313" key="14">
    <source>
        <dbReference type="EMBL" id="KZV94563.1"/>
    </source>
</evidence>
<feature type="compositionally biased region" description="Basic residues" evidence="10">
    <location>
        <begin position="1486"/>
        <end position="1497"/>
    </location>
</feature>
<feature type="region of interest" description="Disordered" evidence="10">
    <location>
        <begin position="462"/>
        <end position="594"/>
    </location>
</feature>